<evidence type="ECO:0000313" key="4">
    <source>
        <dbReference type="Proteomes" id="UP000248066"/>
    </source>
</evidence>
<sequence>MRGWILAGTAVLGLVTAVSLYLLYQSAASSQITGSDQAKAYALAEGYLTEVERADYYYGRRAYTVLSGEDQNGEAAYVWIEQQAEANEDEEDDAENSAEDWEPRVVVRTQDEGISREEAEEIASRELEIQEWKQVRLGMIGDTPVYEMVYIDTDNRYSFYYLSFDDGSYIRHYQLRQDR</sequence>
<comment type="caution">
    <text evidence="3">The sequence shown here is derived from an EMBL/GenBank/DDBJ whole genome shotgun (WGS) entry which is preliminary data.</text>
</comment>
<dbReference type="Gene3D" id="3.10.450.40">
    <property type="match status" value="2"/>
</dbReference>
<evidence type="ECO:0000313" key="3">
    <source>
        <dbReference type="EMBL" id="PYZ98387.1"/>
    </source>
</evidence>
<dbReference type="InterPro" id="IPR046350">
    <property type="entry name" value="Cystatin_sf"/>
</dbReference>
<dbReference type="InterPro" id="IPR041401">
    <property type="entry name" value="TseB-like_dom"/>
</dbReference>
<gene>
    <name evidence="3" type="ORF">CR205_07275</name>
</gene>
<dbReference type="InterPro" id="IPR025711">
    <property type="entry name" value="PepSY"/>
</dbReference>
<dbReference type="Pfam" id="PF17881">
    <property type="entry name" value="TseB"/>
    <property type="match status" value="1"/>
</dbReference>
<dbReference type="OrthoDB" id="2381181at2"/>
<evidence type="ECO:0000259" key="1">
    <source>
        <dbReference type="Pfam" id="PF03413"/>
    </source>
</evidence>
<dbReference type="RefSeq" id="WP_110518260.1">
    <property type="nucleotide sequence ID" value="NZ_PDOF01000001.1"/>
</dbReference>
<dbReference type="EMBL" id="PDOF01000001">
    <property type="protein sequence ID" value="PYZ98387.1"/>
    <property type="molecule type" value="Genomic_DNA"/>
</dbReference>
<reference evidence="3 4" key="1">
    <citation type="submission" date="2017-10" db="EMBL/GenBank/DDBJ databases">
        <title>Bacillus sp. nov., a halophilic bacterium isolated from a Yangshapao Lake.</title>
        <authorList>
            <person name="Wang H."/>
        </authorList>
    </citation>
    <scope>NUCLEOTIDE SEQUENCE [LARGE SCALE GENOMIC DNA]</scope>
    <source>
        <strain evidence="3 4">YSP-3</strain>
    </source>
</reference>
<dbReference type="Proteomes" id="UP000248066">
    <property type="component" value="Unassembled WGS sequence"/>
</dbReference>
<evidence type="ECO:0000259" key="2">
    <source>
        <dbReference type="Pfam" id="PF17881"/>
    </source>
</evidence>
<accession>A0A2W0HB41</accession>
<evidence type="ECO:0008006" key="5">
    <source>
        <dbReference type="Google" id="ProtNLM"/>
    </source>
</evidence>
<dbReference type="AlphaFoldDB" id="A0A2W0HB41"/>
<name>A0A2W0HB41_9BACI</name>
<feature type="domain" description="PepSY" evidence="1">
    <location>
        <begin position="114"/>
        <end position="167"/>
    </location>
</feature>
<keyword evidence="4" id="KW-1185">Reference proteome</keyword>
<dbReference type="Pfam" id="PF03413">
    <property type="entry name" value="PepSY"/>
    <property type="match status" value="1"/>
</dbReference>
<organism evidence="3 4">
    <name type="scientific">Alteribacter lacisalsi</name>
    <dbReference type="NCBI Taxonomy" id="2045244"/>
    <lineage>
        <taxon>Bacteria</taxon>
        <taxon>Bacillati</taxon>
        <taxon>Bacillota</taxon>
        <taxon>Bacilli</taxon>
        <taxon>Bacillales</taxon>
        <taxon>Bacillaceae</taxon>
        <taxon>Alteribacter</taxon>
    </lineage>
</organism>
<proteinExistence type="predicted"/>
<feature type="domain" description="Cell wall elongation regulator TseB-like" evidence="2">
    <location>
        <begin position="37"/>
        <end position="80"/>
    </location>
</feature>
<dbReference type="SUPFAM" id="SSF54403">
    <property type="entry name" value="Cystatin/monellin"/>
    <property type="match status" value="2"/>
</dbReference>
<protein>
    <recommendedName>
        <fullName evidence="5">DUF5590 domain-containing protein</fullName>
    </recommendedName>
</protein>